<keyword evidence="2" id="KW-0503">Monooxygenase</keyword>
<evidence type="ECO:0000313" key="3">
    <source>
        <dbReference type="Proteomes" id="UP001519362"/>
    </source>
</evidence>
<proteinExistence type="predicted"/>
<feature type="transmembrane region" description="Helical" evidence="1">
    <location>
        <begin position="38"/>
        <end position="60"/>
    </location>
</feature>
<evidence type="ECO:0000256" key="1">
    <source>
        <dbReference type="SAM" id="Phobius"/>
    </source>
</evidence>
<sequence length="73" mass="7920">MRPLPLLPRIIVTGYAIFPLIATAQYALSPLISAWPRLVQTLVMVTIVVPIAVICVVPVMSAAYRKVFAQAAD</sequence>
<dbReference type="RefSeq" id="WP_165137215.1">
    <property type="nucleotide sequence ID" value="NZ_CP049253.1"/>
</dbReference>
<keyword evidence="2" id="KW-0560">Oxidoreductase</keyword>
<dbReference type="GO" id="GO:0004497">
    <property type="term" value="F:monooxygenase activity"/>
    <property type="evidence" value="ECO:0007669"/>
    <property type="project" value="UniProtKB-KW"/>
</dbReference>
<comment type="caution">
    <text evidence="2">The sequence shown here is derived from an EMBL/GenBank/DDBJ whole genome shotgun (WGS) entry which is preliminary data.</text>
</comment>
<keyword evidence="1" id="KW-0472">Membrane</keyword>
<keyword evidence="1" id="KW-0812">Transmembrane</keyword>
<accession>A0ABS4ZFR4</accession>
<protein>
    <submittedName>
        <fullName evidence="2">Antibiotic biosynthesis monooxygenase (ABM) superfamily enzyme</fullName>
    </submittedName>
</protein>
<keyword evidence="1" id="KW-1133">Transmembrane helix</keyword>
<dbReference type="Proteomes" id="UP001519362">
    <property type="component" value="Unassembled WGS sequence"/>
</dbReference>
<keyword evidence="3" id="KW-1185">Reference proteome</keyword>
<feature type="transmembrane region" description="Helical" evidence="1">
    <location>
        <begin position="12"/>
        <end position="32"/>
    </location>
</feature>
<dbReference type="EMBL" id="JAGIOL010000001">
    <property type="protein sequence ID" value="MBP2436115.1"/>
    <property type="molecule type" value="Genomic_DNA"/>
</dbReference>
<organism evidence="2 3">
    <name type="scientific">Microbacterium amylolyticum</name>
    <dbReference type="NCBI Taxonomy" id="936337"/>
    <lineage>
        <taxon>Bacteria</taxon>
        <taxon>Bacillati</taxon>
        <taxon>Actinomycetota</taxon>
        <taxon>Actinomycetes</taxon>
        <taxon>Micrococcales</taxon>
        <taxon>Microbacteriaceae</taxon>
        <taxon>Microbacterium</taxon>
    </lineage>
</organism>
<name>A0ABS4ZFR4_9MICO</name>
<reference evidence="2 3" key="1">
    <citation type="submission" date="2021-03" db="EMBL/GenBank/DDBJ databases">
        <title>Sequencing the genomes of 1000 actinobacteria strains.</title>
        <authorList>
            <person name="Klenk H.-P."/>
        </authorList>
    </citation>
    <scope>NUCLEOTIDE SEQUENCE [LARGE SCALE GENOMIC DNA]</scope>
    <source>
        <strain evidence="2 3">DSM 24221</strain>
    </source>
</reference>
<evidence type="ECO:0000313" key="2">
    <source>
        <dbReference type="EMBL" id="MBP2436115.1"/>
    </source>
</evidence>
<gene>
    <name evidence="2" type="ORF">JOF34_000701</name>
</gene>